<proteinExistence type="predicted"/>
<reference evidence="1" key="1">
    <citation type="submission" date="2014-11" db="EMBL/GenBank/DDBJ databases">
        <authorList>
            <person name="Amaro Gonzalez C."/>
        </authorList>
    </citation>
    <scope>NUCLEOTIDE SEQUENCE</scope>
</reference>
<accession>A0A0E9WZL0</accession>
<protein>
    <submittedName>
        <fullName evidence="1">Uncharacterized protein</fullName>
    </submittedName>
</protein>
<organism evidence="1">
    <name type="scientific">Anguilla anguilla</name>
    <name type="common">European freshwater eel</name>
    <name type="synonym">Muraena anguilla</name>
    <dbReference type="NCBI Taxonomy" id="7936"/>
    <lineage>
        <taxon>Eukaryota</taxon>
        <taxon>Metazoa</taxon>
        <taxon>Chordata</taxon>
        <taxon>Craniata</taxon>
        <taxon>Vertebrata</taxon>
        <taxon>Euteleostomi</taxon>
        <taxon>Actinopterygii</taxon>
        <taxon>Neopterygii</taxon>
        <taxon>Teleostei</taxon>
        <taxon>Anguilliformes</taxon>
        <taxon>Anguillidae</taxon>
        <taxon>Anguilla</taxon>
    </lineage>
</organism>
<dbReference type="AlphaFoldDB" id="A0A0E9WZL0"/>
<evidence type="ECO:0000313" key="1">
    <source>
        <dbReference type="EMBL" id="JAH95656.1"/>
    </source>
</evidence>
<reference evidence="1" key="2">
    <citation type="journal article" date="2015" name="Fish Shellfish Immunol.">
        <title>Early steps in the European eel (Anguilla anguilla)-Vibrio vulnificus interaction in the gills: Role of the RtxA13 toxin.</title>
        <authorList>
            <person name="Callol A."/>
            <person name="Pajuelo D."/>
            <person name="Ebbesson L."/>
            <person name="Teles M."/>
            <person name="MacKenzie S."/>
            <person name="Amaro C."/>
        </authorList>
    </citation>
    <scope>NUCLEOTIDE SEQUENCE</scope>
</reference>
<sequence length="79" mass="9097">MKKCKYKLLLCTFVCFQKEQCCPAHCPLNGFNQGLLVFLVKPHCLVHADMKMCFSLVPSKPQTGRIESVQFPEIPMHRE</sequence>
<name>A0A0E9WZL0_ANGAN</name>
<dbReference type="EMBL" id="GBXM01012921">
    <property type="protein sequence ID" value="JAH95656.1"/>
    <property type="molecule type" value="Transcribed_RNA"/>
</dbReference>